<evidence type="ECO:0000259" key="2">
    <source>
        <dbReference type="PROSITE" id="PS50095"/>
    </source>
</evidence>
<dbReference type="GO" id="GO:0005262">
    <property type="term" value="F:calcium channel activity"/>
    <property type="evidence" value="ECO:0007669"/>
    <property type="project" value="TreeGrafter"/>
</dbReference>
<dbReference type="PANTHER" id="PTHR10877">
    <property type="entry name" value="POLYCYSTIN FAMILY MEMBER"/>
    <property type="match status" value="1"/>
</dbReference>
<evidence type="ECO:0000256" key="1">
    <source>
        <dbReference type="PROSITE-ProRule" id="PRU00152"/>
    </source>
</evidence>
<accession>A0A8S2YI16</accession>
<dbReference type="GO" id="GO:0016020">
    <property type="term" value="C:membrane"/>
    <property type="evidence" value="ECO:0007669"/>
    <property type="project" value="TreeGrafter"/>
</dbReference>
<evidence type="ECO:0000313" key="3">
    <source>
        <dbReference type="EMBL" id="CAF4559744.1"/>
    </source>
</evidence>
<dbReference type="InterPro" id="IPR001024">
    <property type="entry name" value="PLAT/LH2_dom"/>
</dbReference>
<comment type="caution">
    <text evidence="1">Lacks conserved residue(s) required for the propagation of feature annotation.</text>
</comment>
<feature type="domain" description="PLAT" evidence="2">
    <location>
        <begin position="26"/>
        <end position="84"/>
    </location>
</feature>
<feature type="non-terminal residue" evidence="3">
    <location>
        <position position="1"/>
    </location>
</feature>
<dbReference type="Proteomes" id="UP000682733">
    <property type="component" value="Unassembled WGS sequence"/>
</dbReference>
<dbReference type="InterPro" id="IPR036392">
    <property type="entry name" value="PLAT/LH2_dom_sf"/>
</dbReference>
<proteinExistence type="predicted"/>
<comment type="caution">
    <text evidence="3">The sequence shown here is derived from an EMBL/GenBank/DDBJ whole genome shotgun (WGS) entry which is preliminary data.</text>
</comment>
<dbReference type="PANTHER" id="PTHR10877:SF150">
    <property type="entry name" value="REJ DOMAIN-CONTAINING PROTEIN"/>
    <property type="match status" value="1"/>
</dbReference>
<gene>
    <name evidence="3" type="ORF">TMI583_LOCUS49882</name>
</gene>
<dbReference type="InterPro" id="IPR051223">
    <property type="entry name" value="Polycystin"/>
</dbReference>
<dbReference type="SUPFAM" id="SSF49723">
    <property type="entry name" value="Lipase/lipooxygenase domain (PLAT/LH2 domain)"/>
    <property type="match status" value="1"/>
</dbReference>
<sequence length="84" mass="9586">VRYKDKKDDEKIGIVSLSDNLISDTYYYQITVFTGLRKDAGTKSKVNFILSGENDDTDVRTFEDPNRLIFQRGGIDSFVMSVPK</sequence>
<evidence type="ECO:0000313" key="4">
    <source>
        <dbReference type="Proteomes" id="UP000682733"/>
    </source>
</evidence>
<dbReference type="PROSITE" id="PS50095">
    <property type="entry name" value="PLAT"/>
    <property type="match status" value="1"/>
</dbReference>
<dbReference type="EMBL" id="CAJOBA010113175">
    <property type="protein sequence ID" value="CAF4559744.1"/>
    <property type="molecule type" value="Genomic_DNA"/>
</dbReference>
<dbReference type="Gene3D" id="2.60.60.20">
    <property type="entry name" value="PLAT/LH2 domain"/>
    <property type="match status" value="1"/>
</dbReference>
<dbReference type="GO" id="GO:0050982">
    <property type="term" value="P:detection of mechanical stimulus"/>
    <property type="evidence" value="ECO:0007669"/>
    <property type="project" value="TreeGrafter"/>
</dbReference>
<organism evidence="3 4">
    <name type="scientific">Didymodactylos carnosus</name>
    <dbReference type="NCBI Taxonomy" id="1234261"/>
    <lineage>
        <taxon>Eukaryota</taxon>
        <taxon>Metazoa</taxon>
        <taxon>Spiralia</taxon>
        <taxon>Gnathifera</taxon>
        <taxon>Rotifera</taxon>
        <taxon>Eurotatoria</taxon>
        <taxon>Bdelloidea</taxon>
        <taxon>Philodinida</taxon>
        <taxon>Philodinidae</taxon>
        <taxon>Didymodactylos</taxon>
    </lineage>
</organism>
<dbReference type="AlphaFoldDB" id="A0A8S2YI16"/>
<name>A0A8S2YI16_9BILA</name>
<protein>
    <recommendedName>
        <fullName evidence="2">PLAT domain-containing protein</fullName>
    </recommendedName>
</protein>
<reference evidence="3" key="1">
    <citation type="submission" date="2021-02" db="EMBL/GenBank/DDBJ databases">
        <authorList>
            <person name="Nowell W R."/>
        </authorList>
    </citation>
    <scope>NUCLEOTIDE SEQUENCE</scope>
</reference>